<organism evidence="2 3">
    <name type="scientific">Halocynthiibacter styelae</name>
    <dbReference type="NCBI Taxonomy" id="2761955"/>
    <lineage>
        <taxon>Bacteria</taxon>
        <taxon>Pseudomonadati</taxon>
        <taxon>Pseudomonadota</taxon>
        <taxon>Alphaproteobacteria</taxon>
        <taxon>Rhodobacterales</taxon>
        <taxon>Paracoccaceae</taxon>
        <taxon>Halocynthiibacter</taxon>
    </lineage>
</organism>
<keyword evidence="1" id="KW-0472">Membrane</keyword>
<gene>
    <name evidence="2" type="ORF">H1D41_04785</name>
</gene>
<sequence>MPKRDAGKGKYFFPESDFELGWAIEAFGALLATPWMIIRYLFMPIFKEVEKTVIEAVRQALPPDERRIFDTQISKVNFVQSGGGGDELEAVLMRWRLIRMHPFRMPKFPYGEPSCVLFATVKLGLEGKIFTADIIAYDGSCDFIIIRPDPYDFYRRTDFKVLDVDIEPVEIDHKGKFVKFVQ</sequence>
<keyword evidence="1" id="KW-1133">Transmembrane helix</keyword>
<dbReference type="EMBL" id="JADCKQ010000003">
    <property type="protein sequence ID" value="MBI1492946.1"/>
    <property type="molecule type" value="Genomic_DNA"/>
</dbReference>
<reference evidence="2" key="1">
    <citation type="submission" date="2020-10" db="EMBL/GenBank/DDBJ databases">
        <title>Paenihalocynthiibacter styelae gen. nov., sp. nov., isolated from stalked sea squirt Styela clava.</title>
        <authorList>
            <person name="Kim Y.-O."/>
            <person name="Yoon J.-H."/>
        </authorList>
    </citation>
    <scope>NUCLEOTIDE SEQUENCE</scope>
    <source>
        <strain evidence="2">MYP1-1</strain>
    </source>
</reference>
<evidence type="ECO:0000313" key="2">
    <source>
        <dbReference type="EMBL" id="MBI1492946.1"/>
    </source>
</evidence>
<comment type="caution">
    <text evidence="2">The sequence shown here is derived from an EMBL/GenBank/DDBJ whole genome shotgun (WGS) entry which is preliminary data.</text>
</comment>
<feature type="transmembrane region" description="Helical" evidence="1">
    <location>
        <begin position="20"/>
        <end position="42"/>
    </location>
</feature>
<evidence type="ECO:0000313" key="3">
    <source>
        <dbReference type="Proteomes" id="UP000640583"/>
    </source>
</evidence>
<dbReference type="RefSeq" id="WP_228847839.1">
    <property type="nucleotide sequence ID" value="NZ_JADCKQ010000003.1"/>
</dbReference>
<evidence type="ECO:0000256" key="1">
    <source>
        <dbReference type="SAM" id="Phobius"/>
    </source>
</evidence>
<accession>A0A8J7ILZ0</accession>
<protein>
    <submittedName>
        <fullName evidence="2">Uncharacterized protein</fullName>
    </submittedName>
</protein>
<proteinExistence type="predicted"/>
<keyword evidence="1" id="KW-0812">Transmembrane</keyword>
<dbReference type="AlphaFoldDB" id="A0A8J7ILZ0"/>
<keyword evidence="3" id="KW-1185">Reference proteome</keyword>
<name>A0A8J7ILZ0_9RHOB</name>
<dbReference type="Proteomes" id="UP000640583">
    <property type="component" value="Unassembled WGS sequence"/>
</dbReference>